<accession>A0A1A9ULY5</accession>
<dbReference type="EnsemblMetazoa" id="GAUT008830-RA">
    <property type="protein sequence ID" value="GAUT008830-PA"/>
    <property type="gene ID" value="GAUT008830"/>
</dbReference>
<dbReference type="Proteomes" id="UP000078200">
    <property type="component" value="Unassembled WGS sequence"/>
</dbReference>
<feature type="signal peptide" evidence="1">
    <location>
        <begin position="1"/>
        <end position="20"/>
    </location>
</feature>
<protein>
    <recommendedName>
        <fullName evidence="4">Chitin-binding type-2 domain-containing protein</fullName>
    </recommendedName>
</protein>
<evidence type="ECO:0000313" key="3">
    <source>
        <dbReference type="Proteomes" id="UP000078200"/>
    </source>
</evidence>
<keyword evidence="3" id="KW-1185">Reference proteome</keyword>
<dbReference type="PANTHER" id="PTHR20987">
    <property type="entry name" value="CHITIN-BINDING TYPE-2 DOMAIN-CONTAINING PROTEIN-RELATED"/>
    <property type="match status" value="1"/>
</dbReference>
<evidence type="ECO:0000256" key="1">
    <source>
        <dbReference type="SAM" id="SignalP"/>
    </source>
</evidence>
<dbReference type="InterPro" id="IPR036508">
    <property type="entry name" value="Chitin-bd_dom_sf"/>
</dbReference>
<dbReference type="PANTHER" id="PTHR20987:SF0">
    <property type="entry name" value="CHITIN-BINDING TYPE-2 DOMAIN-CONTAINING PROTEIN-RELATED"/>
    <property type="match status" value="1"/>
</dbReference>
<evidence type="ECO:0000313" key="2">
    <source>
        <dbReference type="EnsemblMetazoa" id="GAUT008830-PA"/>
    </source>
</evidence>
<dbReference type="VEuPathDB" id="VectorBase:GAUT008830"/>
<dbReference type="SUPFAM" id="SSF57625">
    <property type="entry name" value="Invertebrate chitin-binding proteins"/>
    <property type="match status" value="1"/>
</dbReference>
<reference evidence="2" key="1">
    <citation type="submission" date="2020-05" db="UniProtKB">
        <authorList>
            <consortium name="EnsemblMetazoa"/>
        </authorList>
    </citation>
    <scope>IDENTIFICATION</scope>
    <source>
        <strain evidence="2">TTRI</strain>
    </source>
</reference>
<feature type="chain" id="PRO_5008398639" description="Chitin-binding type-2 domain-containing protein" evidence="1">
    <location>
        <begin position="21"/>
        <end position="93"/>
    </location>
</feature>
<name>A0A1A9ULY5_GLOAU</name>
<dbReference type="GO" id="GO:0008061">
    <property type="term" value="F:chitin binding"/>
    <property type="evidence" value="ECO:0007669"/>
    <property type="project" value="InterPro"/>
</dbReference>
<dbReference type="AlphaFoldDB" id="A0A1A9ULY5"/>
<organism evidence="2 3">
    <name type="scientific">Glossina austeni</name>
    <name type="common">Savannah tsetse fly</name>
    <dbReference type="NCBI Taxonomy" id="7395"/>
    <lineage>
        <taxon>Eukaryota</taxon>
        <taxon>Metazoa</taxon>
        <taxon>Ecdysozoa</taxon>
        <taxon>Arthropoda</taxon>
        <taxon>Hexapoda</taxon>
        <taxon>Insecta</taxon>
        <taxon>Pterygota</taxon>
        <taxon>Neoptera</taxon>
        <taxon>Endopterygota</taxon>
        <taxon>Diptera</taxon>
        <taxon>Brachycera</taxon>
        <taxon>Muscomorpha</taxon>
        <taxon>Hippoboscoidea</taxon>
        <taxon>Glossinidae</taxon>
        <taxon>Glossina</taxon>
    </lineage>
</organism>
<evidence type="ECO:0008006" key="4">
    <source>
        <dbReference type="Google" id="ProtNLM"/>
    </source>
</evidence>
<proteinExistence type="predicted"/>
<sequence>MKTVLSLLVCLVLILNYTFGCDPHSDGKPLCTSTNLSTPQRNFWDPTRYWKCVSANTEPENVRCNETLLFSSEKAECVLWNAWVWTPPCPEQS</sequence>
<keyword evidence="1" id="KW-0732">Signal</keyword>